<evidence type="ECO:0000256" key="1">
    <source>
        <dbReference type="SAM" id="MobiDB-lite"/>
    </source>
</evidence>
<evidence type="ECO:0000313" key="2">
    <source>
        <dbReference type="EMBL" id="EXJ78366.1"/>
    </source>
</evidence>
<gene>
    <name evidence="2" type="ORF">A1O3_09527</name>
</gene>
<dbReference type="RefSeq" id="XP_007737811.1">
    <property type="nucleotide sequence ID" value="XM_007739621.1"/>
</dbReference>
<feature type="compositionally biased region" description="Polar residues" evidence="1">
    <location>
        <begin position="591"/>
        <end position="609"/>
    </location>
</feature>
<comment type="caution">
    <text evidence="2">The sequence shown here is derived from an EMBL/GenBank/DDBJ whole genome shotgun (WGS) entry which is preliminary data.</text>
</comment>
<feature type="region of interest" description="Disordered" evidence="1">
    <location>
        <begin position="493"/>
        <end position="558"/>
    </location>
</feature>
<evidence type="ECO:0000313" key="3">
    <source>
        <dbReference type="Proteomes" id="UP000019478"/>
    </source>
</evidence>
<protein>
    <submittedName>
        <fullName evidence="2">Uncharacterized protein</fullName>
    </submittedName>
</protein>
<dbReference type="OrthoDB" id="2537141at2759"/>
<sequence>MLSAGETRFEDTHRVARWLSTLPEDPSVQTDTVVGGPRPQISHLRQQRLALRQDEYQDQSARKIRRKSLPVNEALPPPTSQSDAVRQYERPKQKKEKHHERTDAESDNTYHHKKTRYNRQQPPAPLYEESSSILRDQSTRRRDREHGPHINVDDPSEKYARRPRHKTRPDAYEFKGSRQNVACKRHSERQAPKRSGLLLNQKFQAPNVDTERLTLRHHPGPGLFAKGRRSAPLYRRQGVPDLTFPNMAFLERKRHGDAVQSRSQKEEHIRRTSRNANNDDISEFFSQPIDYKIDRRLPGLQHLPHGTTISSSTAPYLSDRYFREAHSHRWKPDGRSSTLEHLPPLPYRNTATTDMTSNGTYASWSISPQRQLAQTSGQEQGQVALSNTPKIATPIGMYLPQLQTPQAVNTSSPTGNRFLQDLTTHALLQGVEAFAYRGRKSYSLDDLKKMAQRRGPSEIPGTSDTHSIVHCKRSSPMLAVPAMERIPTPDKGVSPPLYTAIPSPAPGQLDAGTPKQDEAEIRFRLRPPIDMNGPSEESVLQHNRDAERKDTTNLKSSHHDVTRIYTLADFGPVSEGIPERPLLHPEDSSRIPESTQSFHHDSGQGNTDGRSSRPGDPGCPDAAPAAGPAHSHSSRRTLSALTDDNKVDTTWDTIEDFQSLPGELDEFDARLLQMSEDVAEPLETCDMYMYDGRLEDTAVGPARRWGTNEPCKRIWNSFHSREADDGGHGFRQGALYAVEAVSEPFTGFSRPHPLY</sequence>
<feature type="compositionally biased region" description="Basic and acidic residues" evidence="1">
    <location>
        <begin position="99"/>
        <end position="110"/>
    </location>
</feature>
<feature type="compositionally biased region" description="Low complexity" evidence="1">
    <location>
        <begin position="614"/>
        <end position="629"/>
    </location>
</feature>
<dbReference type="AlphaFoldDB" id="W9XN48"/>
<dbReference type="STRING" id="1182542.W9XN48"/>
<feature type="region of interest" description="Disordered" evidence="1">
    <location>
        <begin position="572"/>
        <end position="641"/>
    </location>
</feature>
<feature type="region of interest" description="Disordered" evidence="1">
    <location>
        <begin position="53"/>
        <end position="169"/>
    </location>
</feature>
<reference evidence="2 3" key="1">
    <citation type="submission" date="2013-03" db="EMBL/GenBank/DDBJ databases">
        <title>The Genome Sequence of Capronia epimyces CBS 606.96.</title>
        <authorList>
            <consortium name="The Broad Institute Genomics Platform"/>
            <person name="Cuomo C."/>
            <person name="de Hoog S."/>
            <person name="Gorbushina A."/>
            <person name="Walker B."/>
            <person name="Young S.K."/>
            <person name="Zeng Q."/>
            <person name="Gargeya S."/>
            <person name="Fitzgerald M."/>
            <person name="Haas B."/>
            <person name="Abouelleil A."/>
            <person name="Allen A.W."/>
            <person name="Alvarado L."/>
            <person name="Arachchi H.M."/>
            <person name="Berlin A.M."/>
            <person name="Chapman S.B."/>
            <person name="Gainer-Dewar J."/>
            <person name="Goldberg J."/>
            <person name="Griggs A."/>
            <person name="Gujja S."/>
            <person name="Hansen M."/>
            <person name="Howarth C."/>
            <person name="Imamovic A."/>
            <person name="Ireland A."/>
            <person name="Larimer J."/>
            <person name="McCowan C."/>
            <person name="Murphy C."/>
            <person name="Pearson M."/>
            <person name="Poon T.W."/>
            <person name="Priest M."/>
            <person name="Roberts A."/>
            <person name="Saif S."/>
            <person name="Shea T."/>
            <person name="Sisk P."/>
            <person name="Sykes S."/>
            <person name="Wortman J."/>
            <person name="Nusbaum C."/>
            <person name="Birren B."/>
        </authorList>
    </citation>
    <scope>NUCLEOTIDE SEQUENCE [LARGE SCALE GENOMIC DNA]</scope>
    <source>
        <strain evidence="2 3">CBS 606.96</strain>
    </source>
</reference>
<name>W9XN48_9EURO</name>
<dbReference type="Proteomes" id="UP000019478">
    <property type="component" value="Unassembled WGS sequence"/>
</dbReference>
<feature type="compositionally biased region" description="Basic and acidic residues" evidence="1">
    <location>
        <begin position="577"/>
        <end position="590"/>
    </location>
</feature>
<dbReference type="HOGENOM" id="CLU_027281_0_0_1"/>
<proteinExistence type="predicted"/>
<feature type="region of interest" description="Disordered" evidence="1">
    <location>
        <begin position="21"/>
        <end position="40"/>
    </location>
</feature>
<feature type="compositionally biased region" description="Basic and acidic residues" evidence="1">
    <location>
        <begin position="137"/>
        <end position="160"/>
    </location>
</feature>
<dbReference type="eggNOG" id="ENOG502SG1I">
    <property type="taxonomic scope" value="Eukaryota"/>
</dbReference>
<accession>W9XN48</accession>
<keyword evidence="3" id="KW-1185">Reference proteome</keyword>
<dbReference type="GeneID" id="19173611"/>
<dbReference type="EMBL" id="AMGY01000009">
    <property type="protein sequence ID" value="EXJ78366.1"/>
    <property type="molecule type" value="Genomic_DNA"/>
</dbReference>
<feature type="compositionally biased region" description="Basic and acidic residues" evidence="1">
    <location>
        <begin position="542"/>
        <end position="558"/>
    </location>
</feature>
<organism evidence="2 3">
    <name type="scientific">Capronia epimyces CBS 606.96</name>
    <dbReference type="NCBI Taxonomy" id="1182542"/>
    <lineage>
        <taxon>Eukaryota</taxon>
        <taxon>Fungi</taxon>
        <taxon>Dikarya</taxon>
        <taxon>Ascomycota</taxon>
        <taxon>Pezizomycotina</taxon>
        <taxon>Eurotiomycetes</taxon>
        <taxon>Chaetothyriomycetidae</taxon>
        <taxon>Chaetothyriales</taxon>
        <taxon>Herpotrichiellaceae</taxon>
        <taxon>Capronia</taxon>
    </lineage>
</organism>